<dbReference type="PATRIC" id="fig|698738.3.peg.2181"/>
<dbReference type="InterPro" id="IPR008228">
    <property type="entry name" value="UCP006173"/>
</dbReference>
<dbReference type="AlphaFoldDB" id="R4YSK8"/>
<dbReference type="PANTHER" id="PTHR37421">
    <property type="entry name" value="UPF0260 PROTEIN YCGN"/>
    <property type="match status" value="1"/>
</dbReference>
<dbReference type="STRING" id="698738.OLEAN_C21070"/>
<dbReference type="PIRSF" id="PIRSF006173">
    <property type="entry name" value="UCP006173"/>
    <property type="match status" value="1"/>
</dbReference>
<dbReference type="HOGENOM" id="CLU_109769_1_0_6"/>
<comment type="similarity">
    <text evidence="1">Belongs to the UPF0260 family.</text>
</comment>
<evidence type="ECO:0000313" key="2">
    <source>
        <dbReference type="EMBL" id="CCK76283.1"/>
    </source>
</evidence>
<sequence length="147" mass="17112">MSAAKPFWESKTLKQMSKQEWESLCDGCARCCLHKLEDEDTDEVYYTDVHCRYMDKNDCSCTVYQTRNEKVPECIWLTPEQAHSFHWLPDTCAYRLVAEGKPLYDWHPLISGDPDSVHKAGISLQGKGIPDDKIPEEEWQSRIIWKA</sequence>
<dbReference type="InterPro" id="IPR005358">
    <property type="entry name" value="Puta_zinc/iron-chelating_dom"/>
</dbReference>
<gene>
    <name evidence="2" type="ORF">OLEAN_C21070</name>
</gene>
<dbReference type="OrthoDB" id="9786855at2"/>
<dbReference type="EMBL" id="FO203512">
    <property type="protein sequence ID" value="CCK76283.1"/>
    <property type="molecule type" value="Genomic_DNA"/>
</dbReference>
<dbReference type="Pfam" id="PF03692">
    <property type="entry name" value="CxxCxxCC"/>
    <property type="match status" value="1"/>
</dbReference>
<dbReference type="NCBIfam" id="NF003501">
    <property type="entry name" value="PRK05170.1-5"/>
    <property type="match status" value="1"/>
</dbReference>
<dbReference type="Proteomes" id="UP000032749">
    <property type="component" value="Chromosome"/>
</dbReference>
<name>R4YSK8_OLEAN</name>
<dbReference type="KEGG" id="oai:OLEAN_C21070"/>
<keyword evidence="3" id="KW-1185">Reference proteome</keyword>
<evidence type="ECO:0000313" key="3">
    <source>
        <dbReference type="Proteomes" id="UP000032749"/>
    </source>
</evidence>
<proteinExistence type="inferred from homology"/>
<reference evidence="2 3" key="1">
    <citation type="journal article" date="2013" name="Nat. Commun.">
        <title>Genome sequence and functional genomic analysis of the oil-degrading bacterium Oleispira antarctica.</title>
        <authorList>
            <person name="Kube M."/>
            <person name="Chernikova T.N."/>
            <person name="Al-Ramahi Y."/>
            <person name="Beloqui A."/>
            <person name="Lopez-Cortez N."/>
            <person name="Guazzaroni M.E."/>
            <person name="Heipieper H.J."/>
            <person name="Klages S."/>
            <person name="Kotsyurbenko O.R."/>
            <person name="Langer I."/>
            <person name="Nechitaylo T.Y."/>
            <person name="Lunsdorf H."/>
            <person name="Fernandez M."/>
            <person name="Juarez S."/>
            <person name="Ciordia S."/>
            <person name="Singer A."/>
            <person name="Kagan O."/>
            <person name="Egorova O."/>
            <person name="Petit P.A."/>
            <person name="Stogios P."/>
            <person name="Kim Y."/>
            <person name="Tchigvintsev A."/>
            <person name="Flick R."/>
            <person name="Denaro R."/>
            <person name="Genovese M."/>
            <person name="Albar J.P."/>
            <person name="Reva O.N."/>
            <person name="Martinez-Gomariz M."/>
            <person name="Tran H."/>
            <person name="Ferrer M."/>
            <person name="Savchenko A."/>
            <person name="Yakunin A.F."/>
            <person name="Yakimov M.M."/>
            <person name="Golyshina O.V."/>
            <person name="Reinhardt R."/>
            <person name="Golyshin P.N."/>
        </authorList>
    </citation>
    <scope>NUCLEOTIDE SEQUENCE [LARGE SCALE GENOMIC DNA]</scope>
</reference>
<dbReference type="NCBIfam" id="NF003507">
    <property type="entry name" value="PRK05170.2-5"/>
    <property type="match status" value="1"/>
</dbReference>
<dbReference type="HAMAP" id="MF_00676">
    <property type="entry name" value="UPF0260"/>
    <property type="match status" value="1"/>
</dbReference>
<protein>
    <recommendedName>
        <fullName evidence="1">UPF0260 protein OLEAN_C21070</fullName>
    </recommendedName>
</protein>
<accession>R4YSK8</accession>
<dbReference type="PANTHER" id="PTHR37421:SF1">
    <property type="entry name" value="UPF0260 PROTEIN YCGN"/>
    <property type="match status" value="1"/>
</dbReference>
<evidence type="ECO:0000256" key="1">
    <source>
        <dbReference type="HAMAP-Rule" id="MF_00676"/>
    </source>
</evidence>
<organism evidence="2 3">
    <name type="scientific">Oleispira antarctica RB-8</name>
    <dbReference type="NCBI Taxonomy" id="698738"/>
    <lineage>
        <taxon>Bacteria</taxon>
        <taxon>Pseudomonadati</taxon>
        <taxon>Pseudomonadota</taxon>
        <taxon>Gammaproteobacteria</taxon>
        <taxon>Oceanospirillales</taxon>
        <taxon>Oceanospirillaceae</taxon>
        <taxon>Oleispira</taxon>
    </lineage>
</organism>